<reference evidence="6 7" key="1">
    <citation type="journal article" date="2012" name="J. Bacteriol.">
        <title>Complete Genome Sequence of Burkholderia phenoliruptrix BR3459a (CLA1), a Heat-Tolerant, Nitrogen-Fixing Symbiont of Mimosa flocculosa.</title>
        <authorList>
            <person name="de Oliveira Cunha C."/>
            <person name="Goda Zuleta L.F."/>
            <person name="Paula de Almeida L.G."/>
            <person name="Prioli Ciapina L."/>
            <person name="Lustrino Borges W."/>
            <person name="Pitard R.M."/>
            <person name="Baldani J.I."/>
            <person name="Straliotto R."/>
            <person name="de Faria S.M."/>
            <person name="Hungria M."/>
            <person name="Sousa Cavada B."/>
            <person name="Mercante F.M."/>
            <person name="Ribeiro de Vasconcelos A.T."/>
        </authorList>
    </citation>
    <scope>NUCLEOTIDE SEQUENCE [LARGE SCALE GENOMIC DNA]</scope>
    <source>
        <strain evidence="6 7">BR3459a</strain>
        <plasmid evidence="6 7">pSYMBR3459</plasmid>
    </source>
</reference>
<evidence type="ECO:0000313" key="7">
    <source>
        <dbReference type="Proteomes" id="UP000010105"/>
    </source>
</evidence>
<dbReference type="EMBL" id="CP003865">
    <property type="protein sequence ID" value="AFT90485.1"/>
    <property type="molecule type" value="Genomic_DNA"/>
</dbReference>
<dbReference type="NCBIfam" id="TIGR01409">
    <property type="entry name" value="TAT_signal_seq"/>
    <property type="match status" value="1"/>
</dbReference>
<proteinExistence type="inferred from homology"/>
<evidence type="ECO:0000256" key="3">
    <source>
        <dbReference type="ARBA" id="ARBA00022448"/>
    </source>
</evidence>
<dbReference type="GO" id="GO:0030288">
    <property type="term" value="C:outer membrane-bounded periplasmic space"/>
    <property type="evidence" value="ECO:0007669"/>
    <property type="project" value="TreeGrafter"/>
</dbReference>
<dbReference type="Pfam" id="PF13416">
    <property type="entry name" value="SBP_bac_8"/>
    <property type="match status" value="1"/>
</dbReference>
<organism evidence="6 7">
    <name type="scientific">Paraburkholderia phenoliruptrix BR3459a</name>
    <dbReference type="NCBI Taxonomy" id="1229205"/>
    <lineage>
        <taxon>Bacteria</taxon>
        <taxon>Pseudomonadati</taxon>
        <taxon>Pseudomonadota</taxon>
        <taxon>Betaproteobacteria</taxon>
        <taxon>Burkholderiales</taxon>
        <taxon>Burkholderiaceae</taxon>
        <taxon>Paraburkholderia</taxon>
    </lineage>
</organism>
<dbReference type="Proteomes" id="UP000010105">
    <property type="component" value="Plasmid pSYMBR3459"/>
</dbReference>
<evidence type="ECO:0000313" key="6">
    <source>
        <dbReference type="EMBL" id="AFT90485.1"/>
    </source>
</evidence>
<dbReference type="GO" id="GO:0015888">
    <property type="term" value="P:thiamine transport"/>
    <property type="evidence" value="ECO:0007669"/>
    <property type="project" value="TreeGrafter"/>
</dbReference>
<gene>
    <name evidence="6" type="ORF">BUPH_08506</name>
</gene>
<dbReference type="KEGG" id="bpx:BUPH_08506"/>
<comment type="similarity">
    <text evidence="2">Belongs to the bacterial solute-binding protein 1 family.</text>
</comment>
<dbReference type="PANTHER" id="PTHR30006">
    <property type="entry name" value="THIAMINE-BINDING PERIPLASMIC PROTEIN-RELATED"/>
    <property type="match status" value="1"/>
</dbReference>
<evidence type="ECO:0000256" key="5">
    <source>
        <dbReference type="ARBA" id="ARBA00022764"/>
    </source>
</evidence>
<dbReference type="HOGENOM" id="CLU_026974_8_0_4"/>
<protein>
    <submittedName>
        <fullName evidence="6">Putative spermidine/putrescine transport system substrate-binding protein</fullName>
    </submittedName>
</protein>
<dbReference type="GO" id="GO:0030975">
    <property type="term" value="F:thiamine binding"/>
    <property type="evidence" value="ECO:0007669"/>
    <property type="project" value="TreeGrafter"/>
</dbReference>
<dbReference type="PANTHER" id="PTHR30006:SF3">
    <property type="entry name" value="THIAMINE-BINDING PERIPLASMIC PROTEIN"/>
    <property type="match status" value="1"/>
</dbReference>
<dbReference type="InterPro" id="IPR006059">
    <property type="entry name" value="SBP"/>
</dbReference>
<dbReference type="InterPro" id="IPR019546">
    <property type="entry name" value="TAT_signal_bac_arc"/>
</dbReference>
<evidence type="ECO:0000256" key="2">
    <source>
        <dbReference type="ARBA" id="ARBA00008520"/>
    </source>
</evidence>
<accession>K0DZW4</accession>
<geneLocation type="plasmid" evidence="6 7">
    <name>pSYMBR3459</name>
</geneLocation>
<keyword evidence="6" id="KW-0614">Plasmid</keyword>
<dbReference type="InterPro" id="IPR006311">
    <property type="entry name" value="TAT_signal"/>
</dbReference>
<dbReference type="PROSITE" id="PS51318">
    <property type="entry name" value="TAT"/>
    <property type="match status" value="1"/>
</dbReference>
<dbReference type="CDD" id="cd13589">
    <property type="entry name" value="PBP2_polyamine_RpCGA009"/>
    <property type="match status" value="1"/>
</dbReference>
<keyword evidence="3" id="KW-0813">Transport</keyword>
<dbReference type="GO" id="GO:0030976">
    <property type="term" value="F:thiamine pyrophosphate binding"/>
    <property type="evidence" value="ECO:0007669"/>
    <property type="project" value="TreeGrafter"/>
</dbReference>
<name>K0DZW4_9BURK</name>
<dbReference type="eggNOG" id="COG0687">
    <property type="taxonomic scope" value="Bacteria"/>
</dbReference>
<keyword evidence="5" id="KW-0574">Periplasm</keyword>
<keyword evidence="4" id="KW-0732">Signal</keyword>
<dbReference type="AlphaFoldDB" id="K0DZW4"/>
<evidence type="ECO:0000256" key="4">
    <source>
        <dbReference type="ARBA" id="ARBA00022729"/>
    </source>
</evidence>
<evidence type="ECO:0000256" key="1">
    <source>
        <dbReference type="ARBA" id="ARBA00004418"/>
    </source>
</evidence>
<sequence length="387" mass="43178">MESDGHHGVRDRPLIKADRCGQAFKWRLEMNRREFIAGCAAAPLAVGFGSSRAFAKDAGTVTVASWGGTFQDAQREALFKPFEKQTGIKVIEATGPSLAKVRAMVMSGSVDWDVIEAVPGDMLTMSESKLLEKIDYSALNKEVMSELLPGSMHPYGVATISYSYVIAYNTKKFTKEHHPRSWAEVWDTKTFPGSRILPAGSYVVRPNELALLADGVSPDKLYPLELERSYRSLSKIRPSVLKWATSGTMVPQSLVSGEADIGFASQGRIVQLKEQGAPVDYDFNQGELTADYWTIPKGAKNRENALKFIEFASRAEPLAALCRAVPYGPPNRRSLDLLPAEIARQLPTHPDNLKLQFKLNAEWWAQRSQGRTNLERNTDMWNNWIRQ</sequence>
<dbReference type="PATRIC" id="fig|1229205.11.peg.7251"/>
<comment type="subcellular location">
    <subcellularLocation>
        <location evidence="1">Periplasm</location>
    </subcellularLocation>
</comment>
<dbReference type="Gene3D" id="3.40.190.10">
    <property type="entry name" value="Periplasmic binding protein-like II"/>
    <property type="match status" value="2"/>
</dbReference>
<dbReference type="SUPFAM" id="SSF53850">
    <property type="entry name" value="Periplasmic binding protein-like II"/>
    <property type="match status" value="1"/>
</dbReference>